<evidence type="ECO:0000313" key="9">
    <source>
        <dbReference type="Proteomes" id="UP001521116"/>
    </source>
</evidence>
<dbReference type="InterPro" id="IPR052073">
    <property type="entry name" value="Amide_Lactam_Regulators"/>
</dbReference>
<dbReference type="EMBL" id="JAJVDC020000029">
    <property type="protein sequence ID" value="KAL1632537.1"/>
    <property type="molecule type" value="Genomic_DNA"/>
</dbReference>
<dbReference type="PANTHER" id="PTHR47171">
    <property type="entry name" value="FARA-RELATED"/>
    <property type="match status" value="1"/>
</dbReference>
<evidence type="ECO:0000256" key="1">
    <source>
        <dbReference type="ARBA" id="ARBA00022833"/>
    </source>
</evidence>
<reference evidence="8 9" key="1">
    <citation type="submission" date="2024-02" db="EMBL/GenBank/DDBJ databases">
        <title>De novo assembly and annotation of 12 fungi associated with fruit tree decline syndrome in Ontario, Canada.</title>
        <authorList>
            <person name="Sulman M."/>
            <person name="Ellouze W."/>
            <person name="Ilyukhin E."/>
        </authorList>
    </citation>
    <scope>NUCLEOTIDE SEQUENCE [LARGE SCALE GENOMIC DNA]</scope>
    <source>
        <strain evidence="8 9">M1-105</strain>
    </source>
</reference>
<organism evidence="8 9">
    <name type="scientific">Neofusicoccum ribis</name>
    <dbReference type="NCBI Taxonomy" id="45134"/>
    <lineage>
        <taxon>Eukaryota</taxon>
        <taxon>Fungi</taxon>
        <taxon>Dikarya</taxon>
        <taxon>Ascomycota</taxon>
        <taxon>Pezizomycotina</taxon>
        <taxon>Dothideomycetes</taxon>
        <taxon>Dothideomycetes incertae sedis</taxon>
        <taxon>Botryosphaeriales</taxon>
        <taxon>Botryosphaeriaceae</taxon>
        <taxon>Neofusicoccum</taxon>
    </lineage>
</organism>
<keyword evidence="3" id="KW-0238">DNA-binding</keyword>
<proteinExistence type="predicted"/>
<dbReference type="CDD" id="cd12148">
    <property type="entry name" value="fungal_TF_MHR"/>
    <property type="match status" value="1"/>
</dbReference>
<keyword evidence="4" id="KW-0804">Transcription</keyword>
<dbReference type="InterPro" id="IPR007219">
    <property type="entry name" value="XnlR_reg_dom"/>
</dbReference>
<feature type="region of interest" description="Disordered" evidence="6">
    <location>
        <begin position="1"/>
        <end position="44"/>
    </location>
</feature>
<evidence type="ECO:0000256" key="6">
    <source>
        <dbReference type="SAM" id="MobiDB-lite"/>
    </source>
</evidence>
<protein>
    <recommendedName>
        <fullName evidence="7">Xylanolytic transcriptional activator regulatory domain-containing protein</fullName>
    </recommendedName>
</protein>
<evidence type="ECO:0000256" key="2">
    <source>
        <dbReference type="ARBA" id="ARBA00023015"/>
    </source>
</evidence>
<dbReference type="PANTHER" id="PTHR47171:SF3">
    <property type="entry name" value="FARA-RELATED"/>
    <property type="match status" value="1"/>
</dbReference>
<keyword evidence="5" id="KW-0539">Nucleus</keyword>
<accession>A0ABR3SZJ0</accession>
<dbReference type="Proteomes" id="UP001521116">
    <property type="component" value="Unassembled WGS sequence"/>
</dbReference>
<keyword evidence="2" id="KW-0805">Transcription regulation</keyword>
<evidence type="ECO:0000259" key="7">
    <source>
        <dbReference type="Pfam" id="PF04082"/>
    </source>
</evidence>
<feature type="domain" description="Xylanolytic transcriptional activator regulatory" evidence="7">
    <location>
        <begin position="152"/>
        <end position="278"/>
    </location>
</feature>
<feature type="compositionally biased region" description="Low complexity" evidence="6">
    <location>
        <begin position="24"/>
        <end position="42"/>
    </location>
</feature>
<evidence type="ECO:0000256" key="4">
    <source>
        <dbReference type="ARBA" id="ARBA00023163"/>
    </source>
</evidence>
<name>A0ABR3SZJ0_9PEZI</name>
<evidence type="ECO:0000313" key="8">
    <source>
        <dbReference type="EMBL" id="KAL1632537.1"/>
    </source>
</evidence>
<dbReference type="Pfam" id="PF04082">
    <property type="entry name" value="Fungal_trans"/>
    <property type="match status" value="1"/>
</dbReference>
<feature type="compositionally biased region" description="Basic and acidic residues" evidence="6">
    <location>
        <begin position="1"/>
        <end position="23"/>
    </location>
</feature>
<evidence type="ECO:0000256" key="3">
    <source>
        <dbReference type="ARBA" id="ARBA00023125"/>
    </source>
</evidence>
<gene>
    <name evidence="8" type="ORF">SLS56_003616</name>
</gene>
<keyword evidence="9" id="KW-1185">Reference proteome</keyword>
<keyword evidence="1" id="KW-0862">Zinc</keyword>
<comment type="caution">
    <text evidence="8">The sequence shown here is derived from an EMBL/GenBank/DDBJ whole genome shotgun (WGS) entry which is preliminary data.</text>
</comment>
<sequence length="595" mass="66117">MPDNCRRVRCRKPLERRPRESRSPNDAGSSSASSTTTPPGNSYATNASAIASIAKVMGRFSTEDSESLDSRDGVILHTEESAALSHVLKTAHNGPENGYRDYHLQLGRPLTLPTADRYREALSNCDSTTRDFLVAKGVFDVPDAALTNTLVQLYFDHIDPHIPVIHKANFLEKYRNGTAPPLLLNSVLFLGSHYADEQVIAASRWPSGADMAQTFFDRARLIADFELEQDQITLIQSFVLLAQRWQNCTQERNPRYWMSRAINVGMAMGLFRSADNQASKSKAKALDKDCMGRPGIVEGDWLDGPTFLEEADFDESPEGADSTHPPSRPPNVIKYSIGLIFLARLLREILHGLYSERSPPLSPQSLAAIESQLSAFHATHIDPYTIHPHPSPLPKSQLILPPLLRFCHLGVSLIYHRALLDKHAPSAPSRPRHRAALSRAAYDMWDTLNHLRAHGLVSTCPIYVVTGLFHAMAVLLAQHRDSLVPGAAPQPYDSLVCLRPLLDDLAVLERTWPVAGWVRNVFQEALARLGQRAVGAERVQVDGVAEGWLGRGAGEVEGEVQGFEEAWAVDAAAFTWFQSPRFELFDPLFDWDFEQ</sequence>
<evidence type="ECO:0000256" key="5">
    <source>
        <dbReference type="ARBA" id="ARBA00023242"/>
    </source>
</evidence>